<keyword evidence="5 8" id="KW-0460">Magnesium</keyword>
<feature type="binding site" evidence="8">
    <location>
        <position position="55"/>
    </location>
    <ligand>
        <name>Mg(2+)</name>
        <dbReference type="ChEBI" id="CHEBI:18420"/>
    </ligand>
</feature>
<evidence type="ECO:0000313" key="11">
    <source>
        <dbReference type="Proteomes" id="UP001596103"/>
    </source>
</evidence>
<dbReference type="InterPro" id="IPR037143">
    <property type="entry name" value="4-PPantetheinyl_Trfase_dom_sf"/>
</dbReference>
<dbReference type="GO" id="GO:0008897">
    <property type="term" value="F:holo-[acyl-carrier-protein] synthase activity"/>
    <property type="evidence" value="ECO:0007669"/>
    <property type="project" value="UniProtKB-EC"/>
</dbReference>
<gene>
    <name evidence="8 10" type="primary">acpS</name>
    <name evidence="10" type="ORF">ACFPTO_13195</name>
</gene>
<keyword evidence="3 8" id="KW-0479">Metal-binding</keyword>
<keyword evidence="8" id="KW-0963">Cytoplasm</keyword>
<comment type="catalytic activity">
    <reaction evidence="8">
        <text>apo-[ACP] + CoA = holo-[ACP] + adenosine 3',5'-bisphosphate + H(+)</text>
        <dbReference type="Rhea" id="RHEA:12068"/>
        <dbReference type="Rhea" id="RHEA-COMP:9685"/>
        <dbReference type="Rhea" id="RHEA-COMP:9690"/>
        <dbReference type="ChEBI" id="CHEBI:15378"/>
        <dbReference type="ChEBI" id="CHEBI:29999"/>
        <dbReference type="ChEBI" id="CHEBI:57287"/>
        <dbReference type="ChEBI" id="CHEBI:58343"/>
        <dbReference type="ChEBI" id="CHEBI:64479"/>
        <dbReference type="EC" id="2.7.8.7"/>
    </reaction>
</comment>
<sequence>MHIGIDIVENERISRALNRSGQAFFEKFTSQEERQRESMSDSNIERLAGIWASKEAAVKALGTGFRNGIVFHDIRISHGSLGEPYYTFHGEFKKIMASKGLNSATLSISHCGTHTVAVAILS</sequence>
<keyword evidence="1 8" id="KW-0444">Lipid biosynthesis</keyword>
<name>A0ABW0J9P8_9BURK</name>
<dbReference type="HAMAP" id="MF_00101">
    <property type="entry name" value="AcpS"/>
    <property type="match status" value="1"/>
</dbReference>
<evidence type="ECO:0000256" key="4">
    <source>
        <dbReference type="ARBA" id="ARBA00022832"/>
    </source>
</evidence>
<evidence type="ECO:0000256" key="3">
    <source>
        <dbReference type="ARBA" id="ARBA00022723"/>
    </source>
</evidence>
<comment type="subcellular location">
    <subcellularLocation>
        <location evidence="8">Cytoplasm</location>
    </subcellularLocation>
</comment>
<comment type="function">
    <text evidence="8">Transfers the 4'-phosphopantetheine moiety from coenzyme A to a Ser of acyl-carrier-protein.</text>
</comment>
<dbReference type="EMBL" id="JBHSMP010000016">
    <property type="protein sequence ID" value="MFC5429744.1"/>
    <property type="molecule type" value="Genomic_DNA"/>
</dbReference>
<comment type="cofactor">
    <cofactor evidence="8">
        <name>Mg(2+)</name>
        <dbReference type="ChEBI" id="CHEBI:18420"/>
    </cofactor>
</comment>
<dbReference type="Gene3D" id="3.90.470.20">
    <property type="entry name" value="4'-phosphopantetheinyl transferase domain"/>
    <property type="match status" value="1"/>
</dbReference>
<dbReference type="Proteomes" id="UP001596103">
    <property type="component" value="Unassembled WGS sequence"/>
</dbReference>
<dbReference type="InterPro" id="IPR002582">
    <property type="entry name" value="ACPS"/>
</dbReference>
<dbReference type="RefSeq" id="WP_377711786.1">
    <property type="nucleotide sequence ID" value="NZ_JBHSMP010000016.1"/>
</dbReference>
<evidence type="ECO:0000256" key="8">
    <source>
        <dbReference type="HAMAP-Rule" id="MF_00101"/>
    </source>
</evidence>
<organism evidence="10 11">
    <name type="scientific">Paraburkholderia denitrificans</name>
    <dbReference type="NCBI Taxonomy" id="694025"/>
    <lineage>
        <taxon>Bacteria</taxon>
        <taxon>Pseudomonadati</taxon>
        <taxon>Pseudomonadota</taxon>
        <taxon>Betaproteobacteria</taxon>
        <taxon>Burkholderiales</taxon>
        <taxon>Burkholderiaceae</taxon>
        <taxon>Paraburkholderia</taxon>
    </lineage>
</organism>
<keyword evidence="11" id="KW-1185">Reference proteome</keyword>
<proteinExistence type="inferred from homology"/>
<evidence type="ECO:0000256" key="7">
    <source>
        <dbReference type="ARBA" id="ARBA00023160"/>
    </source>
</evidence>
<evidence type="ECO:0000256" key="5">
    <source>
        <dbReference type="ARBA" id="ARBA00022842"/>
    </source>
</evidence>
<comment type="caution">
    <text evidence="10">The sequence shown here is derived from an EMBL/GenBank/DDBJ whole genome shotgun (WGS) entry which is preliminary data.</text>
</comment>
<evidence type="ECO:0000256" key="6">
    <source>
        <dbReference type="ARBA" id="ARBA00023098"/>
    </source>
</evidence>
<dbReference type="InterPro" id="IPR008278">
    <property type="entry name" value="4-PPantetheinyl_Trfase_dom"/>
</dbReference>
<keyword evidence="2 8" id="KW-0808">Transferase</keyword>
<dbReference type="SUPFAM" id="SSF56214">
    <property type="entry name" value="4'-phosphopantetheinyl transferase"/>
    <property type="match status" value="1"/>
</dbReference>
<dbReference type="EC" id="2.7.8.7" evidence="8"/>
<evidence type="ECO:0000256" key="1">
    <source>
        <dbReference type="ARBA" id="ARBA00022516"/>
    </source>
</evidence>
<evidence type="ECO:0000313" key="10">
    <source>
        <dbReference type="EMBL" id="MFC5429744.1"/>
    </source>
</evidence>
<accession>A0ABW0J9P8</accession>
<feature type="domain" description="4'-phosphopantetheinyl transferase" evidence="9">
    <location>
        <begin position="3"/>
        <end position="102"/>
    </location>
</feature>
<evidence type="ECO:0000256" key="2">
    <source>
        <dbReference type="ARBA" id="ARBA00022679"/>
    </source>
</evidence>
<comment type="similarity">
    <text evidence="8">Belongs to the P-Pant transferase superfamily. AcpS family.</text>
</comment>
<keyword evidence="7 8" id="KW-0275">Fatty acid biosynthesis</keyword>
<dbReference type="NCBIfam" id="TIGR00516">
    <property type="entry name" value="acpS"/>
    <property type="match status" value="1"/>
</dbReference>
<protein>
    <recommendedName>
        <fullName evidence="8">Holo-[acyl-carrier-protein] synthase</fullName>
        <shortName evidence="8">Holo-ACP synthase</shortName>
        <ecNumber evidence="8">2.7.8.7</ecNumber>
    </recommendedName>
    <alternativeName>
        <fullName evidence="8">4'-phosphopantetheinyl transferase AcpS</fullName>
    </alternativeName>
</protein>
<feature type="binding site" evidence="8">
    <location>
        <position position="6"/>
    </location>
    <ligand>
        <name>Mg(2+)</name>
        <dbReference type="ChEBI" id="CHEBI:18420"/>
    </ligand>
</feature>
<dbReference type="NCBIfam" id="TIGR00556">
    <property type="entry name" value="pantethn_trn"/>
    <property type="match status" value="1"/>
</dbReference>
<reference evidence="11" key="1">
    <citation type="journal article" date="2019" name="Int. J. Syst. Evol. Microbiol.">
        <title>The Global Catalogue of Microorganisms (GCM) 10K type strain sequencing project: providing services to taxonomists for standard genome sequencing and annotation.</title>
        <authorList>
            <consortium name="The Broad Institute Genomics Platform"/>
            <consortium name="The Broad Institute Genome Sequencing Center for Infectious Disease"/>
            <person name="Wu L."/>
            <person name="Ma J."/>
        </authorList>
    </citation>
    <scope>NUCLEOTIDE SEQUENCE [LARGE SCALE GENOMIC DNA]</scope>
    <source>
        <strain evidence="11">CCUG 56042</strain>
    </source>
</reference>
<keyword evidence="6 8" id="KW-0443">Lipid metabolism</keyword>
<dbReference type="InterPro" id="IPR004568">
    <property type="entry name" value="Ppantetheine-prot_Trfase_dom"/>
</dbReference>
<keyword evidence="4 8" id="KW-0276">Fatty acid metabolism</keyword>
<dbReference type="Pfam" id="PF01648">
    <property type="entry name" value="ACPS"/>
    <property type="match status" value="1"/>
</dbReference>
<evidence type="ECO:0000259" key="9">
    <source>
        <dbReference type="Pfam" id="PF01648"/>
    </source>
</evidence>